<dbReference type="PANTHER" id="PTHR33169:SF14">
    <property type="entry name" value="TRANSCRIPTIONAL REGULATOR RV3488"/>
    <property type="match status" value="1"/>
</dbReference>
<feature type="domain" description="Transcription regulator PadR N-terminal" evidence="1">
    <location>
        <begin position="15"/>
        <end position="89"/>
    </location>
</feature>
<evidence type="ECO:0000259" key="1">
    <source>
        <dbReference type="Pfam" id="PF03551"/>
    </source>
</evidence>
<proteinExistence type="predicted"/>
<name>A0A7J5BSF9_9MICO</name>
<gene>
    <name evidence="2" type="ORF">F8O01_08385</name>
</gene>
<dbReference type="InterPro" id="IPR052509">
    <property type="entry name" value="Metal_resp_DNA-bind_regulator"/>
</dbReference>
<dbReference type="EMBL" id="WBJZ01000009">
    <property type="protein sequence ID" value="KAB1657254.1"/>
    <property type="molecule type" value="Genomic_DNA"/>
</dbReference>
<dbReference type="AlphaFoldDB" id="A0A7J5BSF9"/>
<evidence type="ECO:0000313" key="2">
    <source>
        <dbReference type="EMBL" id="KAB1657254.1"/>
    </source>
</evidence>
<reference evidence="2 3" key="1">
    <citation type="submission" date="2019-09" db="EMBL/GenBank/DDBJ databases">
        <title>Phylogeny of genus Pseudoclavibacter and closely related genus.</title>
        <authorList>
            <person name="Li Y."/>
        </authorList>
    </citation>
    <scope>NUCLEOTIDE SEQUENCE [LARGE SCALE GENOMIC DNA]</scope>
    <source>
        <strain evidence="2 3">DSM 23821</strain>
    </source>
</reference>
<dbReference type="OrthoDB" id="122286at2"/>
<dbReference type="PANTHER" id="PTHR33169">
    <property type="entry name" value="PADR-FAMILY TRANSCRIPTIONAL REGULATOR"/>
    <property type="match status" value="1"/>
</dbReference>
<keyword evidence="3" id="KW-1185">Reference proteome</keyword>
<dbReference type="SUPFAM" id="SSF46785">
    <property type="entry name" value="Winged helix' DNA-binding domain"/>
    <property type="match status" value="1"/>
</dbReference>
<evidence type="ECO:0000313" key="3">
    <source>
        <dbReference type="Proteomes" id="UP000467240"/>
    </source>
</evidence>
<sequence>MISSDLVRASLELVILSVVAEGPSYGYAIAKQIEASSDGAYPLKETTLYAAIRRLEQRGDLLASPGLESAGRPRTYYELTDAGRALLAERQTEWRSFVTTVTNITRSKGTES</sequence>
<organism evidence="2 3">
    <name type="scientific">Pseudoclavibacter chungangensis</name>
    <dbReference type="NCBI Taxonomy" id="587635"/>
    <lineage>
        <taxon>Bacteria</taxon>
        <taxon>Bacillati</taxon>
        <taxon>Actinomycetota</taxon>
        <taxon>Actinomycetes</taxon>
        <taxon>Micrococcales</taxon>
        <taxon>Microbacteriaceae</taxon>
        <taxon>Pseudoclavibacter</taxon>
    </lineage>
</organism>
<protein>
    <submittedName>
        <fullName evidence="2">PadR family transcriptional regulator</fullName>
    </submittedName>
</protein>
<dbReference type="Proteomes" id="UP000467240">
    <property type="component" value="Unassembled WGS sequence"/>
</dbReference>
<dbReference type="Pfam" id="PF03551">
    <property type="entry name" value="PadR"/>
    <property type="match status" value="1"/>
</dbReference>
<dbReference type="InterPro" id="IPR036388">
    <property type="entry name" value="WH-like_DNA-bd_sf"/>
</dbReference>
<dbReference type="InterPro" id="IPR005149">
    <property type="entry name" value="Tscrpt_reg_PadR_N"/>
</dbReference>
<dbReference type="Gene3D" id="1.10.10.10">
    <property type="entry name" value="Winged helix-like DNA-binding domain superfamily/Winged helix DNA-binding domain"/>
    <property type="match status" value="1"/>
</dbReference>
<dbReference type="RefSeq" id="WP_158040420.1">
    <property type="nucleotide sequence ID" value="NZ_JACCFV010000001.1"/>
</dbReference>
<comment type="caution">
    <text evidence="2">The sequence shown here is derived from an EMBL/GenBank/DDBJ whole genome shotgun (WGS) entry which is preliminary data.</text>
</comment>
<dbReference type="InterPro" id="IPR036390">
    <property type="entry name" value="WH_DNA-bd_sf"/>
</dbReference>
<accession>A0A7J5BSF9</accession>